<proteinExistence type="predicted"/>
<protein>
    <recommendedName>
        <fullName evidence="1">Helicase HerA central domain-containing protein</fullName>
    </recommendedName>
</protein>
<organism evidence="2 3">
    <name type="scientific">Adlercreutzia caecimuris B7</name>
    <dbReference type="NCBI Taxonomy" id="1235794"/>
    <lineage>
        <taxon>Bacteria</taxon>
        <taxon>Bacillati</taxon>
        <taxon>Actinomycetota</taxon>
        <taxon>Coriobacteriia</taxon>
        <taxon>Eggerthellales</taxon>
        <taxon>Eggerthellaceae</taxon>
        <taxon>Adlercreutzia</taxon>
    </lineage>
</organism>
<feature type="domain" description="Helicase HerA central" evidence="1">
    <location>
        <begin position="461"/>
        <end position="596"/>
    </location>
</feature>
<dbReference type="SUPFAM" id="SSF52540">
    <property type="entry name" value="P-loop containing nucleoside triphosphate hydrolases"/>
    <property type="match status" value="1"/>
</dbReference>
<dbReference type="PANTHER" id="PTHR30121">
    <property type="entry name" value="UNCHARACTERIZED PROTEIN YJGR-RELATED"/>
    <property type="match status" value="1"/>
</dbReference>
<dbReference type="InterPro" id="IPR027417">
    <property type="entry name" value="P-loop_NTPase"/>
</dbReference>
<dbReference type="STRING" id="1235794.C811_00553"/>
<evidence type="ECO:0000259" key="1">
    <source>
        <dbReference type="Pfam" id="PF01935"/>
    </source>
</evidence>
<evidence type="ECO:0000313" key="2">
    <source>
        <dbReference type="EMBL" id="EOS52517.1"/>
    </source>
</evidence>
<dbReference type="PANTHER" id="PTHR30121:SF6">
    <property type="entry name" value="SLR6007 PROTEIN"/>
    <property type="match status" value="1"/>
</dbReference>
<accession>R9L9V5</accession>
<dbReference type="EMBL" id="ASSY01000005">
    <property type="protein sequence ID" value="EOS52517.1"/>
    <property type="molecule type" value="Genomic_DNA"/>
</dbReference>
<gene>
    <name evidence="2" type="ORF">C811_00553</name>
</gene>
<name>R9L9V5_9ACTN</name>
<dbReference type="Gene3D" id="3.40.50.300">
    <property type="entry name" value="P-loop containing nucleotide triphosphate hydrolases"/>
    <property type="match status" value="2"/>
</dbReference>
<dbReference type="Pfam" id="PF01935">
    <property type="entry name" value="DUF87"/>
    <property type="match status" value="1"/>
</dbReference>
<reference evidence="2 3" key="1">
    <citation type="submission" date="2013-04" db="EMBL/GenBank/DDBJ databases">
        <title>The Genome Sequence of Enterorhabdus caecimuris B7.</title>
        <authorList>
            <consortium name="The Broad Institute Genomics Platform"/>
            <consortium name="The Broad Institute Genome Sequencing Center for Infectious Disease"/>
            <person name="Earl A."/>
            <person name="Xavier R."/>
            <person name="Elson C."/>
            <person name="Duck W."/>
            <person name="Walker B."/>
            <person name="Young S."/>
            <person name="Zeng Q."/>
            <person name="Gargeya S."/>
            <person name="Fitzgerald M."/>
            <person name="Haas B."/>
            <person name="Abouelleil A."/>
            <person name="Allen A.W."/>
            <person name="Alvarado L."/>
            <person name="Arachchi H.M."/>
            <person name="Berlin A.M."/>
            <person name="Chapman S.B."/>
            <person name="Gainer-Dewar J."/>
            <person name="Goldberg J."/>
            <person name="Griggs A."/>
            <person name="Gujja S."/>
            <person name="Hansen M."/>
            <person name="Howarth C."/>
            <person name="Imamovic A."/>
            <person name="Ireland A."/>
            <person name="Larimer J."/>
            <person name="McCowan C."/>
            <person name="Murphy C."/>
            <person name="Pearson M."/>
            <person name="Poon T.W."/>
            <person name="Priest M."/>
            <person name="Roberts A."/>
            <person name="Saif S."/>
            <person name="Shea T."/>
            <person name="Sisk P."/>
            <person name="Sykes S."/>
            <person name="Wortman J."/>
            <person name="Nusbaum C."/>
            <person name="Birren B."/>
        </authorList>
    </citation>
    <scope>NUCLEOTIDE SEQUENCE [LARGE SCALE GENOMIC DNA]</scope>
    <source>
        <strain evidence="2 3">B7</strain>
    </source>
</reference>
<dbReference type="HOGENOM" id="CLU_009097_2_0_11"/>
<dbReference type="NCBIfam" id="NF045971">
    <property type="entry name" value="conju_CD1110"/>
    <property type="match status" value="1"/>
</dbReference>
<keyword evidence="3" id="KW-1185">Reference proteome</keyword>
<dbReference type="InterPro" id="IPR002789">
    <property type="entry name" value="HerA_central"/>
</dbReference>
<comment type="caution">
    <text evidence="2">The sequence shown here is derived from an EMBL/GenBank/DDBJ whole genome shotgun (WGS) entry which is preliminary data.</text>
</comment>
<dbReference type="PATRIC" id="fig|1235794.3.peg.536"/>
<sequence>MPQDAAFCPHCGHARPLAQESAELPKSKKARRSLREKMERIAGGSLSECTNDLVAFEVMTASGLARDERGRWSRTLMFGDTAYDQERREQRDDIYDKMCQFHSVFPAGSAYQINLLNMPETRDAQAAAAQLLPTDGADADMARHYNGLIKRKQAEGRTEIRRINLVTFSIQAEDEQAAENLLATMRENAAAHLGRMQVRAESLDGDARMRIFHDLLRGPESPYTFSYASLGARERARASVAPDFAAYPDVDATLRRTILTPNFYVKTLHIADFGSELSDAAIRRIRALPVPMNISLTFFPQPKGEIIRKVQQNINAVQGEIVTLQSKMSRQGMDPTILPPAMEDKEADGKELRSFLIEDDQQVSWFQGLITIYAKTPADMRRYTSMILDEAQVFSLSVAQVPLYQEELWKSSQPVADTFVPDKMRSLTTAESAIMMPWTSESVFHDPRNSYFFVQHATTLAPLFISPDELGSPHTMVFGMTGYGKGMLLNTIIGHLVASWPRTETDDGDDWARCPDPAAPQVFVFDQHAEYTPLANALSAPIYKFSPNGRWRLNPFDLNCREGELTMAEVSRNADFFKALAQDVLDGALTKRHEAVVDRCLRIVFQPHLGKTTRPVLSDFAEALRQQPETEAVDIALAFESFIDGLANSFNGQTNVRDAPHLTIYDCSELGKSLEVMAMLSMLQHVRNACFRNNAAGKPTYLIMEEVQILLENEPAARMLNDFYAQMRKWGLHMVCVTQHPITMLEHPIGKKMYENTGMHVFLPMQNLNAEYVAEYFKLSPTQKDMIDVRGDNKGRGLVSAAGMKIPFNAWIDPKWDKELYETFNTDPNARKRVLEAVAATAPEEEGAEAREGR</sequence>
<dbReference type="AlphaFoldDB" id="R9L9V5"/>
<dbReference type="eggNOG" id="COG3451">
    <property type="taxonomic scope" value="Bacteria"/>
</dbReference>
<evidence type="ECO:0000313" key="3">
    <source>
        <dbReference type="Proteomes" id="UP000014204"/>
    </source>
</evidence>
<dbReference type="InterPro" id="IPR051162">
    <property type="entry name" value="T4SS_component"/>
</dbReference>
<dbReference type="Proteomes" id="UP000014204">
    <property type="component" value="Unassembled WGS sequence"/>
</dbReference>